<dbReference type="Gene3D" id="3.10.105.10">
    <property type="entry name" value="Dipeptide-binding Protein, Domain 3"/>
    <property type="match status" value="1"/>
</dbReference>
<dbReference type="Pfam" id="PF00496">
    <property type="entry name" value="SBP_bac_5"/>
    <property type="match status" value="1"/>
</dbReference>
<dbReference type="InterPro" id="IPR000914">
    <property type="entry name" value="SBP_5_dom"/>
</dbReference>
<dbReference type="Proteomes" id="UP000265768">
    <property type="component" value="Unassembled WGS sequence"/>
</dbReference>
<dbReference type="GO" id="GO:1904680">
    <property type="term" value="F:peptide transmembrane transporter activity"/>
    <property type="evidence" value="ECO:0007669"/>
    <property type="project" value="TreeGrafter"/>
</dbReference>
<dbReference type="AlphaFoldDB" id="A0A3A4BAR4"/>
<evidence type="ECO:0000313" key="3">
    <source>
        <dbReference type="EMBL" id="RJL36019.1"/>
    </source>
</evidence>
<proteinExistence type="predicted"/>
<name>A0A3A4BAR4_9ACTN</name>
<keyword evidence="4" id="KW-1185">Reference proteome</keyword>
<dbReference type="InterPro" id="IPR039424">
    <property type="entry name" value="SBP_5"/>
</dbReference>
<gene>
    <name evidence="3" type="ORF">D5H75_04470</name>
</gene>
<sequence length="588" mass="64168">MIRKNALAAVALGATLAVGLSACGGGGPAKGKGPGGGQGQGAGFNAADKDWVNRSDKKGGTLKLVSSQDWDSPDPQNTYYAWSVNFARVYGRQLTTFKSAPGTAGLEVVPDLAESLGEVSPDGKTITYRLKPGLKFDDGSPITSKDVKYGIARMFDRQVLPNGPDYFVLFIDNGGKKFEGPYKDKELKNLTGIQTPDDRTIVFKLTQAFPDFDYLATFPQTTPVPQAKDTGAKYLEKIVASGPYKIDSYQPGKGMQLSRNPHWDPASDPNRKQLVDKIEVQVGLNQDDIDNRLLSGAAHIDVRAVGVGPAAQAKILANPQLKANADSTFTGRLWYFTLNEKIAPFDNIECRKAVQYATDKVALQTAFGGPIAGGDVATTMLPPSVAGYQKFDLYPTPGHKGDLAKAKQHLTACGQPNGFTTKISARADRPTEMRAAEALQQSLQKIGIQTSIKSFPSDRYFTNFAGSPAYVKKEKIGISFHGWHADWPTGFGFLQQLVDGRTIKAQGNTNVQETDDPKINALFDQVTKTKDTTAREKIYGQIDRLQMERASTVPYQYSKGLFYRNPQVANVYFNYAYGEYDYANLSLR</sequence>
<dbReference type="GO" id="GO:0015833">
    <property type="term" value="P:peptide transport"/>
    <property type="evidence" value="ECO:0007669"/>
    <property type="project" value="TreeGrafter"/>
</dbReference>
<dbReference type="PROSITE" id="PS51257">
    <property type="entry name" value="PROKAR_LIPOPROTEIN"/>
    <property type="match status" value="1"/>
</dbReference>
<evidence type="ECO:0000256" key="1">
    <source>
        <dbReference type="SAM" id="SignalP"/>
    </source>
</evidence>
<feature type="domain" description="Solute-binding protein family 5" evidence="2">
    <location>
        <begin position="107"/>
        <end position="501"/>
    </location>
</feature>
<protein>
    <submittedName>
        <fullName evidence="3">ABC transporter substrate-binding protein</fullName>
    </submittedName>
</protein>
<comment type="caution">
    <text evidence="3">The sequence shown here is derived from an EMBL/GenBank/DDBJ whole genome shotgun (WGS) entry which is preliminary data.</text>
</comment>
<evidence type="ECO:0000313" key="4">
    <source>
        <dbReference type="Proteomes" id="UP000265768"/>
    </source>
</evidence>
<dbReference type="InterPro" id="IPR030678">
    <property type="entry name" value="Peptide/Ni-bd"/>
</dbReference>
<dbReference type="OrthoDB" id="5240629at2"/>
<organism evidence="3 4">
    <name type="scientific">Bailinhaonella thermotolerans</name>
    <dbReference type="NCBI Taxonomy" id="1070861"/>
    <lineage>
        <taxon>Bacteria</taxon>
        <taxon>Bacillati</taxon>
        <taxon>Actinomycetota</taxon>
        <taxon>Actinomycetes</taxon>
        <taxon>Streptosporangiales</taxon>
        <taxon>Streptosporangiaceae</taxon>
        <taxon>Bailinhaonella</taxon>
    </lineage>
</organism>
<dbReference type="GO" id="GO:0043190">
    <property type="term" value="C:ATP-binding cassette (ABC) transporter complex"/>
    <property type="evidence" value="ECO:0007669"/>
    <property type="project" value="InterPro"/>
</dbReference>
<dbReference type="PANTHER" id="PTHR30290:SF83">
    <property type="entry name" value="ABC TRANSPORTER SUBSTRATE-BINDING PROTEIN"/>
    <property type="match status" value="1"/>
</dbReference>
<keyword evidence="1" id="KW-0732">Signal</keyword>
<accession>A0A3A4BAR4</accession>
<feature type="chain" id="PRO_5039545037" evidence="1">
    <location>
        <begin position="23"/>
        <end position="588"/>
    </location>
</feature>
<feature type="signal peptide" evidence="1">
    <location>
        <begin position="1"/>
        <end position="22"/>
    </location>
</feature>
<evidence type="ECO:0000259" key="2">
    <source>
        <dbReference type="Pfam" id="PF00496"/>
    </source>
</evidence>
<dbReference type="Gene3D" id="3.40.190.10">
    <property type="entry name" value="Periplasmic binding protein-like II"/>
    <property type="match status" value="1"/>
</dbReference>
<dbReference type="GO" id="GO:0042597">
    <property type="term" value="C:periplasmic space"/>
    <property type="evidence" value="ECO:0007669"/>
    <property type="project" value="UniProtKB-ARBA"/>
</dbReference>
<dbReference type="PANTHER" id="PTHR30290">
    <property type="entry name" value="PERIPLASMIC BINDING COMPONENT OF ABC TRANSPORTER"/>
    <property type="match status" value="1"/>
</dbReference>
<dbReference type="RefSeq" id="WP_119924993.1">
    <property type="nucleotide sequence ID" value="NZ_QZEY01000001.1"/>
</dbReference>
<reference evidence="3 4" key="1">
    <citation type="submission" date="2018-09" db="EMBL/GenBank/DDBJ databases">
        <title>YIM 75507 draft genome.</title>
        <authorList>
            <person name="Tang S."/>
            <person name="Feng Y."/>
        </authorList>
    </citation>
    <scope>NUCLEOTIDE SEQUENCE [LARGE SCALE GENOMIC DNA]</scope>
    <source>
        <strain evidence="3 4">YIM 75507</strain>
    </source>
</reference>
<dbReference type="CDD" id="cd08506">
    <property type="entry name" value="PBP2_clavulanate_OppA2"/>
    <property type="match status" value="1"/>
</dbReference>
<dbReference type="PIRSF" id="PIRSF002741">
    <property type="entry name" value="MppA"/>
    <property type="match status" value="1"/>
</dbReference>
<dbReference type="EMBL" id="QZEY01000001">
    <property type="protein sequence ID" value="RJL36019.1"/>
    <property type="molecule type" value="Genomic_DNA"/>
</dbReference>
<dbReference type="SUPFAM" id="SSF53850">
    <property type="entry name" value="Periplasmic binding protein-like II"/>
    <property type="match status" value="1"/>
</dbReference>